<keyword evidence="3" id="KW-1185">Reference proteome</keyword>
<dbReference type="AlphaFoldDB" id="A0A6G1FSH1"/>
<protein>
    <submittedName>
        <fullName evidence="2 4">Uncharacterized protein</fullName>
    </submittedName>
</protein>
<name>A0A6G1FSH1_9PEZI</name>
<feature type="compositionally biased region" description="Basic and acidic residues" evidence="1">
    <location>
        <begin position="174"/>
        <end position="186"/>
    </location>
</feature>
<dbReference type="Proteomes" id="UP000504638">
    <property type="component" value="Unplaced"/>
</dbReference>
<proteinExistence type="predicted"/>
<dbReference type="GeneID" id="54415000"/>
<evidence type="ECO:0000313" key="4">
    <source>
        <dbReference type="RefSeq" id="XP_033530344.1"/>
    </source>
</evidence>
<feature type="region of interest" description="Disordered" evidence="1">
    <location>
        <begin position="154"/>
        <end position="234"/>
    </location>
</feature>
<accession>A0A6G1FSH1</accession>
<dbReference type="EMBL" id="ML975180">
    <property type="protein sequence ID" value="KAF1808713.1"/>
    <property type="molecule type" value="Genomic_DNA"/>
</dbReference>
<sequence>MPSSLSASPEPIVFQFSSDPEDSLVSDDDPSPQLLAPEPAVTVPAKPPTSQRPSPHHRPPNGLWYSVSEETWQKTSTLRKAIIEKVHAIESDELGEDANPPCERCSERGFRCRTFQSDRGFTGKICARCKFAHARCNLSGGDFRARGGPGSSLYHPDLLNGHKGKKGTVKRRHSDADRPSAPDKKMRSQPQPAKLPTTAPPTREGYTASYPPSSTSPPNPPHQPSAPPKPLGSALSSLSAEIADTVGKAIVDQVATRVVEELLPDLQVLYDKLRGVEMRQVQMERDGKAAREQAAEVMQLMKEELRLVREEMGAARTGMRPSRLSNAFPPDLRDGG</sequence>
<feature type="compositionally biased region" description="Basic residues" evidence="1">
    <location>
        <begin position="162"/>
        <end position="173"/>
    </location>
</feature>
<feature type="compositionally biased region" description="Pro residues" evidence="1">
    <location>
        <begin position="214"/>
        <end position="230"/>
    </location>
</feature>
<gene>
    <name evidence="2 4" type="ORF">P152DRAFT_212473</name>
</gene>
<reference evidence="2 4" key="1">
    <citation type="submission" date="2020-01" db="EMBL/GenBank/DDBJ databases">
        <authorList>
            <consortium name="DOE Joint Genome Institute"/>
            <person name="Haridas S."/>
            <person name="Albert R."/>
            <person name="Binder M."/>
            <person name="Bloem J."/>
            <person name="Labutti K."/>
            <person name="Salamov A."/>
            <person name="Andreopoulos B."/>
            <person name="Baker S.E."/>
            <person name="Barry K."/>
            <person name="Bills G."/>
            <person name="Bluhm B.H."/>
            <person name="Cannon C."/>
            <person name="Castanera R."/>
            <person name="Culley D.E."/>
            <person name="Daum C."/>
            <person name="Ezra D."/>
            <person name="Gonzalez J.B."/>
            <person name="Henrissat B."/>
            <person name="Kuo A."/>
            <person name="Liang C."/>
            <person name="Lipzen A."/>
            <person name="Lutzoni F."/>
            <person name="Magnuson J."/>
            <person name="Mondo S."/>
            <person name="Nolan M."/>
            <person name="Ohm R."/>
            <person name="Pangilinan J."/>
            <person name="Park H.-J."/>
            <person name="Ramirez L."/>
            <person name="Alfaro M."/>
            <person name="Sun H."/>
            <person name="Tritt A."/>
            <person name="Yoshinaga Y."/>
            <person name="Zwiers L.-H."/>
            <person name="Turgeon B.G."/>
            <person name="Goodwin S.B."/>
            <person name="Spatafora J.W."/>
            <person name="Crous P.W."/>
            <person name="Grigoriev I.V."/>
        </authorList>
    </citation>
    <scope>NUCLEOTIDE SEQUENCE</scope>
    <source>
        <strain evidence="2 4">CBS 781.70</strain>
    </source>
</reference>
<organism evidence="2">
    <name type="scientific">Eremomyces bilateralis CBS 781.70</name>
    <dbReference type="NCBI Taxonomy" id="1392243"/>
    <lineage>
        <taxon>Eukaryota</taxon>
        <taxon>Fungi</taxon>
        <taxon>Dikarya</taxon>
        <taxon>Ascomycota</taxon>
        <taxon>Pezizomycotina</taxon>
        <taxon>Dothideomycetes</taxon>
        <taxon>Dothideomycetes incertae sedis</taxon>
        <taxon>Eremomycetales</taxon>
        <taxon>Eremomycetaceae</taxon>
        <taxon>Eremomyces</taxon>
    </lineage>
</organism>
<feature type="region of interest" description="Disordered" evidence="1">
    <location>
        <begin position="313"/>
        <end position="336"/>
    </location>
</feature>
<feature type="region of interest" description="Disordered" evidence="1">
    <location>
        <begin position="1"/>
        <end position="64"/>
    </location>
</feature>
<feature type="compositionally biased region" description="Acidic residues" evidence="1">
    <location>
        <begin position="19"/>
        <end position="30"/>
    </location>
</feature>
<evidence type="ECO:0000313" key="2">
    <source>
        <dbReference type="EMBL" id="KAF1808713.1"/>
    </source>
</evidence>
<reference evidence="4" key="2">
    <citation type="submission" date="2020-04" db="EMBL/GenBank/DDBJ databases">
        <authorList>
            <consortium name="NCBI Genome Project"/>
        </authorList>
    </citation>
    <scope>NUCLEOTIDE SEQUENCE</scope>
    <source>
        <strain evidence="4">CBS 781.70</strain>
    </source>
</reference>
<reference evidence="4" key="3">
    <citation type="submission" date="2025-04" db="UniProtKB">
        <authorList>
            <consortium name="RefSeq"/>
        </authorList>
    </citation>
    <scope>IDENTIFICATION</scope>
    <source>
        <strain evidence="4">CBS 781.70</strain>
    </source>
</reference>
<evidence type="ECO:0000256" key="1">
    <source>
        <dbReference type="SAM" id="MobiDB-lite"/>
    </source>
</evidence>
<evidence type="ECO:0000313" key="3">
    <source>
        <dbReference type="Proteomes" id="UP000504638"/>
    </source>
</evidence>
<dbReference type="RefSeq" id="XP_033530344.1">
    <property type="nucleotide sequence ID" value="XM_033674430.1"/>
</dbReference>